<comment type="caution">
    <text evidence="1">The sequence shown here is derived from an EMBL/GenBank/DDBJ whole genome shotgun (WGS) entry which is preliminary data.</text>
</comment>
<gene>
    <name evidence="1" type="ORF">BJX66DRAFT_301701</name>
</gene>
<evidence type="ECO:0000313" key="1">
    <source>
        <dbReference type="EMBL" id="KAL2795470.1"/>
    </source>
</evidence>
<evidence type="ECO:0000313" key="2">
    <source>
        <dbReference type="Proteomes" id="UP001610563"/>
    </source>
</evidence>
<keyword evidence="2" id="KW-1185">Reference proteome</keyword>
<feature type="non-terminal residue" evidence="1">
    <location>
        <position position="114"/>
    </location>
</feature>
<proteinExistence type="predicted"/>
<sequence length="114" mass="12271">MNLVLFTAKWCPKISCCRIAHAVLSENYPANVGECILKENKGNKLDDIRALGALLVSLKEPGTSGRKPGTLQLEKPNEVSDICNDFLSSSSRLSAESLLKVSSPANEVTLANKV</sequence>
<protein>
    <submittedName>
        <fullName evidence="1">Uncharacterized protein</fullName>
    </submittedName>
</protein>
<reference evidence="1 2" key="1">
    <citation type="submission" date="2024-07" db="EMBL/GenBank/DDBJ databases">
        <title>Section-level genome sequencing and comparative genomics of Aspergillus sections Usti and Cavernicolus.</title>
        <authorList>
            <consortium name="Lawrence Berkeley National Laboratory"/>
            <person name="Nybo J.L."/>
            <person name="Vesth T.C."/>
            <person name="Theobald S."/>
            <person name="Frisvad J.C."/>
            <person name="Larsen T.O."/>
            <person name="Kjaerboelling I."/>
            <person name="Rothschild-Mancinelli K."/>
            <person name="Lyhne E.K."/>
            <person name="Kogle M.E."/>
            <person name="Barry K."/>
            <person name="Clum A."/>
            <person name="Na H."/>
            <person name="Ledsgaard L."/>
            <person name="Lin J."/>
            <person name="Lipzen A."/>
            <person name="Kuo A."/>
            <person name="Riley R."/>
            <person name="Mondo S."/>
            <person name="Labutti K."/>
            <person name="Haridas S."/>
            <person name="Pangalinan J."/>
            <person name="Salamov A.A."/>
            <person name="Simmons B.A."/>
            <person name="Magnuson J.K."/>
            <person name="Chen J."/>
            <person name="Drula E."/>
            <person name="Henrissat B."/>
            <person name="Wiebenga A."/>
            <person name="Lubbers R.J."/>
            <person name="Gomes A.C."/>
            <person name="Makela M.R."/>
            <person name="Stajich J."/>
            <person name="Grigoriev I.V."/>
            <person name="Mortensen U.H."/>
            <person name="De Vries R.P."/>
            <person name="Baker S.E."/>
            <person name="Andersen M.R."/>
        </authorList>
    </citation>
    <scope>NUCLEOTIDE SEQUENCE [LARGE SCALE GENOMIC DNA]</scope>
    <source>
        <strain evidence="1 2">CBS 209.92</strain>
    </source>
</reference>
<accession>A0ABR4G8W5</accession>
<name>A0ABR4G8W5_9EURO</name>
<dbReference type="Proteomes" id="UP001610563">
    <property type="component" value="Unassembled WGS sequence"/>
</dbReference>
<dbReference type="EMBL" id="JBFTWV010000034">
    <property type="protein sequence ID" value="KAL2795470.1"/>
    <property type="molecule type" value="Genomic_DNA"/>
</dbReference>
<organism evidence="1 2">
    <name type="scientific">Aspergillus keveii</name>
    <dbReference type="NCBI Taxonomy" id="714993"/>
    <lineage>
        <taxon>Eukaryota</taxon>
        <taxon>Fungi</taxon>
        <taxon>Dikarya</taxon>
        <taxon>Ascomycota</taxon>
        <taxon>Pezizomycotina</taxon>
        <taxon>Eurotiomycetes</taxon>
        <taxon>Eurotiomycetidae</taxon>
        <taxon>Eurotiales</taxon>
        <taxon>Aspergillaceae</taxon>
        <taxon>Aspergillus</taxon>
        <taxon>Aspergillus subgen. Nidulantes</taxon>
    </lineage>
</organism>